<evidence type="ECO:0000313" key="3">
    <source>
        <dbReference type="Proteomes" id="UP001200557"/>
    </source>
</evidence>
<feature type="chain" id="PRO_5046545534" description="Lipocalin/cytosolic fatty-acid binding domain-containing protein" evidence="1">
    <location>
        <begin position="20"/>
        <end position="180"/>
    </location>
</feature>
<dbReference type="PROSITE" id="PS51257">
    <property type="entry name" value="PROKAR_LIPOPROTEIN"/>
    <property type="match status" value="1"/>
</dbReference>
<dbReference type="EMBL" id="JAKGAQ010000001">
    <property type="protein sequence ID" value="MCF2869952.1"/>
    <property type="molecule type" value="Genomic_DNA"/>
</dbReference>
<accession>A0ABS9CRU3</accession>
<name>A0ABS9CRU3_9RHOB</name>
<dbReference type="Proteomes" id="UP001200557">
    <property type="component" value="Unassembled WGS sequence"/>
</dbReference>
<evidence type="ECO:0000313" key="2">
    <source>
        <dbReference type="EMBL" id="MCF2869952.1"/>
    </source>
</evidence>
<evidence type="ECO:0000256" key="1">
    <source>
        <dbReference type="SAM" id="SignalP"/>
    </source>
</evidence>
<keyword evidence="3" id="KW-1185">Reference proteome</keyword>
<evidence type="ECO:0008006" key="4">
    <source>
        <dbReference type="Google" id="ProtNLM"/>
    </source>
</evidence>
<organism evidence="2 3">
    <name type="scientific">Octadecabacter dasysiphoniae</name>
    <dbReference type="NCBI Taxonomy" id="2909341"/>
    <lineage>
        <taxon>Bacteria</taxon>
        <taxon>Pseudomonadati</taxon>
        <taxon>Pseudomonadota</taxon>
        <taxon>Alphaproteobacteria</taxon>
        <taxon>Rhodobacterales</taxon>
        <taxon>Roseobacteraceae</taxon>
        <taxon>Octadecabacter</taxon>
    </lineage>
</organism>
<feature type="signal peptide" evidence="1">
    <location>
        <begin position="1"/>
        <end position="19"/>
    </location>
</feature>
<keyword evidence="1" id="KW-0732">Signal</keyword>
<dbReference type="Gene3D" id="2.40.128.20">
    <property type="match status" value="1"/>
</dbReference>
<sequence length="180" mass="19502">MIRILTALMILALAACTGAPDIVEPRPVFRDTDAQIASQTDVTAQRMAGEWIIRQRVPAADGPVSAMTLAALPAGALQLSLLGGDCVEDVCFEEEALVLLTPTGPGRWTPVNPPAGWPAQEIWVMWMDFDSRTAAIGTPSGEFGWIMDKNLTGGGDRITAARDIMEWFGYNMDQLNEVVR</sequence>
<dbReference type="SUPFAM" id="SSF50814">
    <property type="entry name" value="Lipocalins"/>
    <property type="match status" value="1"/>
</dbReference>
<protein>
    <recommendedName>
        <fullName evidence="4">Lipocalin/cytosolic fatty-acid binding domain-containing protein</fullName>
    </recommendedName>
</protein>
<comment type="caution">
    <text evidence="2">The sequence shown here is derived from an EMBL/GenBank/DDBJ whole genome shotgun (WGS) entry which is preliminary data.</text>
</comment>
<gene>
    <name evidence="2" type="ORF">L0664_02630</name>
</gene>
<dbReference type="RefSeq" id="WP_235224073.1">
    <property type="nucleotide sequence ID" value="NZ_JAKGAQ010000001.1"/>
</dbReference>
<proteinExistence type="predicted"/>
<reference evidence="2 3" key="1">
    <citation type="submission" date="2022-01" db="EMBL/GenBank/DDBJ databases">
        <title>Octadecabacter sp. nov., isolated from a marine alga.</title>
        <authorList>
            <person name="Jin M.S."/>
            <person name="Kim H.M."/>
            <person name="Han D.M."/>
            <person name="Jung J.J."/>
            <person name="Jeon C.O."/>
        </authorList>
    </citation>
    <scope>NUCLEOTIDE SEQUENCE [LARGE SCALE GENOMIC DNA]</scope>
    <source>
        <strain evidence="2 3">G9-8</strain>
    </source>
</reference>
<dbReference type="InterPro" id="IPR012674">
    <property type="entry name" value="Calycin"/>
</dbReference>